<dbReference type="Proteomes" id="UP000499080">
    <property type="component" value="Unassembled WGS sequence"/>
</dbReference>
<proteinExistence type="predicted"/>
<reference evidence="1 2" key="1">
    <citation type="journal article" date="2019" name="Sci. Rep.">
        <title>Orb-weaving spider Araneus ventricosus genome elucidates the spidroin gene catalogue.</title>
        <authorList>
            <person name="Kono N."/>
            <person name="Nakamura H."/>
            <person name="Ohtoshi R."/>
            <person name="Moran D.A.P."/>
            <person name="Shinohara A."/>
            <person name="Yoshida Y."/>
            <person name="Fujiwara M."/>
            <person name="Mori M."/>
            <person name="Tomita M."/>
            <person name="Arakawa K."/>
        </authorList>
    </citation>
    <scope>NUCLEOTIDE SEQUENCE [LARGE SCALE GENOMIC DNA]</scope>
</reference>
<evidence type="ECO:0000313" key="2">
    <source>
        <dbReference type="Proteomes" id="UP000499080"/>
    </source>
</evidence>
<name>A0A4Y2TCM4_ARAVE</name>
<dbReference type="EMBL" id="BGPR01027639">
    <property type="protein sequence ID" value="GBN98307.1"/>
    <property type="molecule type" value="Genomic_DNA"/>
</dbReference>
<evidence type="ECO:0000313" key="1">
    <source>
        <dbReference type="EMBL" id="GBN98307.1"/>
    </source>
</evidence>
<keyword evidence="2" id="KW-1185">Reference proteome</keyword>
<comment type="caution">
    <text evidence="1">The sequence shown here is derived from an EMBL/GenBank/DDBJ whole genome shotgun (WGS) entry which is preliminary data.</text>
</comment>
<dbReference type="AlphaFoldDB" id="A0A4Y2TCM4"/>
<gene>
    <name evidence="1" type="ORF">AVEN_76319_1</name>
</gene>
<organism evidence="1 2">
    <name type="scientific">Araneus ventricosus</name>
    <name type="common">Orbweaver spider</name>
    <name type="synonym">Epeira ventricosa</name>
    <dbReference type="NCBI Taxonomy" id="182803"/>
    <lineage>
        <taxon>Eukaryota</taxon>
        <taxon>Metazoa</taxon>
        <taxon>Ecdysozoa</taxon>
        <taxon>Arthropoda</taxon>
        <taxon>Chelicerata</taxon>
        <taxon>Arachnida</taxon>
        <taxon>Araneae</taxon>
        <taxon>Araneomorphae</taxon>
        <taxon>Entelegynae</taxon>
        <taxon>Araneoidea</taxon>
        <taxon>Araneidae</taxon>
        <taxon>Araneus</taxon>
    </lineage>
</organism>
<accession>A0A4Y2TCM4</accession>
<sequence length="90" mass="10260">MHLATLRIFMIRVRSKQKKECAMAKALPMITMCIASYNKYENGVDLIDNHAVATFISIQGETWCSPLFINAFETAFAASWKLNHPFFEDA</sequence>
<protein>
    <submittedName>
        <fullName evidence="1">Uncharacterized protein</fullName>
    </submittedName>
</protein>